<dbReference type="EMBL" id="JABCQN010000002">
    <property type="protein sequence ID" value="MBF0869959.1"/>
    <property type="molecule type" value="Genomic_DNA"/>
</dbReference>
<dbReference type="AlphaFoldDB" id="A0A9Q2IKL8"/>
<protein>
    <submittedName>
        <fullName evidence="1">Uncharacterized protein</fullName>
    </submittedName>
</protein>
<reference evidence="1" key="2">
    <citation type="submission" date="2020-11" db="EMBL/GenBank/DDBJ databases">
        <title>Description of novel Gluconobacter species.</title>
        <authorList>
            <person name="Cleenwerck I."/>
            <person name="Cnockaert M."/>
            <person name="Borremans W."/>
            <person name="Wieme A.D."/>
            <person name="De Vuyst L."/>
            <person name="Vandamme P."/>
        </authorList>
    </citation>
    <scope>NUCLEOTIDE SEQUENCE</scope>
    <source>
        <strain evidence="1">R71697</strain>
    </source>
</reference>
<comment type="caution">
    <text evidence="1">The sequence shown here is derived from an EMBL/GenBank/DDBJ whole genome shotgun (WGS) entry which is preliminary data.</text>
</comment>
<dbReference type="Proteomes" id="UP000661006">
    <property type="component" value="Unassembled WGS sequence"/>
</dbReference>
<organism evidence="1 2">
    <name type="scientific">Gluconobacter japonicus</name>
    <dbReference type="NCBI Taxonomy" id="376620"/>
    <lineage>
        <taxon>Bacteria</taxon>
        <taxon>Pseudomonadati</taxon>
        <taxon>Pseudomonadota</taxon>
        <taxon>Alphaproteobacteria</taxon>
        <taxon>Acetobacterales</taxon>
        <taxon>Acetobacteraceae</taxon>
        <taxon>Gluconobacter</taxon>
    </lineage>
</organism>
<proteinExistence type="predicted"/>
<gene>
    <name evidence="1" type="ORF">HKD32_03670</name>
</gene>
<sequence length="284" mass="31017">MFSPSPAETKAGALAVEPYFQGAIPSGRFDAQGEIRPVTAQRSVSQYTLIKYGLTDRLSIYSLPTFSYGWGKGQSSTGVKFNDLPIELHYNILTARPARYRPSVTAYLGFIAPTGNYSGLSQSQNGVGQGVWFLRFGFQSQSVYRLMGHVARLRIWAVGRQPLTTAHLHDITSYGTSTGFLGTAHPGTFGNEGASFEYGLTKSWVMSLDLYGTWAGSTELTGKYRKTSQVVHTRSSWSGSYNLGPAMEYNWSPTMGFIGGVIVPFTGHNASRAIMPEVAVNMVF</sequence>
<name>A0A9Q2IKL8_GLUJA</name>
<dbReference type="GeneID" id="81473781"/>
<accession>A0A9Q2IKL8</accession>
<reference evidence="1" key="1">
    <citation type="submission" date="2020-04" db="EMBL/GenBank/DDBJ databases">
        <authorList>
            <person name="Sombolestani A."/>
        </authorList>
    </citation>
    <scope>NUCLEOTIDE SEQUENCE</scope>
    <source>
        <strain evidence="1">R71697</strain>
    </source>
</reference>
<evidence type="ECO:0000313" key="1">
    <source>
        <dbReference type="EMBL" id="MBF0869959.1"/>
    </source>
</evidence>
<evidence type="ECO:0000313" key="2">
    <source>
        <dbReference type="Proteomes" id="UP000661006"/>
    </source>
</evidence>
<dbReference type="RefSeq" id="WP_061929105.1">
    <property type="nucleotide sequence ID" value="NZ_JABCQN010000002.1"/>
</dbReference>